<keyword evidence="2" id="KW-1185">Reference proteome</keyword>
<accession>A0A2U1JY68</accession>
<name>A0A2U1JY68_9BACI</name>
<dbReference type="EMBL" id="QCZG01000024">
    <property type="protein sequence ID" value="PWA10092.1"/>
    <property type="molecule type" value="Genomic_DNA"/>
</dbReference>
<sequence length="72" mass="8491">MNQQNPGDRHQFIPLVRKTKPSKWMLIAAPLSLAAFFRLERKCTTFQKGFNCCRWDKILFLDKGKLTGVWYT</sequence>
<evidence type="ECO:0000313" key="1">
    <source>
        <dbReference type="EMBL" id="PWA10092.1"/>
    </source>
</evidence>
<gene>
    <name evidence="1" type="ORF">DCC39_11915</name>
</gene>
<evidence type="ECO:0000313" key="2">
    <source>
        <dbReference type="Proteomes" id="UP000245998"/>
    </source>
</evidence>
<comment type="caution">
    <text evidence="1">The sequence shown here is derived from an EMBL/GenBank/DDBJ whole genome shotgun (WGS) entry which is preliminary data.</text>
</comment>
<dbReference type="RefSeq" id="WP_116555126.1">
    <property type="nucleotide sequence ID" value="NZ_QCZG01000024.1"/>
</dbReference>
<proteinExistence type="predicted"/>
<organism evidence="1 2">
    <name type="scientific">Pueribacillus theae</name>
    <dbReference type="NCBI Taxonomy" id="2171751"/>
    <lineage>
        <taxon>Bacteria</taxon>
        <taxon>Bacillati</taxon>
        <taxon>Bacillota</taxon>
        <taxon>Bacilli</taxon>
        <taxon>Bacillales</taxon>
        <taxon>Bacillaceae</taxon>
        <taxon>Pueribacillus</taxon>
    </lineage>
</organism>
<protein>
    <submittedName>
        <fullName evidence="1">Uncharacterized protein</fullName>
    </submittedName>
</protein>
<reference evidence="1 2" key="1">
    <citation type="submission" date="2018-04" db="EMBL/GenBank/DDBJ databases">
        <title>Camelliibacillus theae gen. nov., sp. nov., isolated from Pu'er tea.</title>
        <authorList>
            <person name="Niu L."/>
        </authorList>
    </citation>
    <scope>NUCLEOTIDE SEQUENCE [LARGE SCALE GENOMIC DNA]</scope>
    <source>
        <strain evidence="1 2">T8</strain>
    </source>
</reference>
<dbReference type="Proteomes" id="UP000245998">
    <property type="component" value="Unassembled WGS sequence"/>
</dbReference>
<dbReference type="AlphaFoldDB" id="A0A2U1JY68"/>